<keyword evidence="10" id="KW-1185">Reference proteome</keyword>
<feature type="region of interest" description="Disordered" evidence="6">
    <location>
        <begin position="513"/>
        <end position="536"/>
    </location>
</feature>
<evidence type="ECO:0000256" key="5">
    <source>
        <dbReference type="ARBA" id="ARBA00023242"/>
    </source>
</evidence>
<dbReference type="PANTHER" id="PTHR12748">
    <property type="entry name" value="ORIGIN RECOGNITION COMPLEX SUBUNIT 3"/>
    <property type="match status" value="1"/>
</dbReference>
<dbReference type="RefSeq" id="XP_025356088.1">
    <property type="nucleotide sequence ID" value="XM_025501753.1"/>
</dbReference>
<evidence type="ECO:0000256" key="1">
    <source>
        <dbReference type="ARBA" id="ARBA00004123"/>
    </source>
</evidence>
<dbReference type="AlphaFoldDB" id="A0A316VE07"/>
<evidence type="ECO:0000259" key="8">
    <source>
        <dbReference type="Pfam" id="PF18137"/>
    </source>
</evidence>
<comment type="subcellular location">
    <subcellularLocation>
        <location evidence="1">Nucleus</location>
    </subcellularLocation>
</comment>
<feature type="domain" description="Origin recognition complex subunit 3 N-terminal" evidence="7">
    <location>
        <begin position="2"/>
        <end position="325"/>
    </location>
</feature>
<feature type="domain" description="Origin recognition complex subunit 3 winged helix C-terminal" evidence="8">
    <location>
        <begin position="604"/>
        <end position="732"/>
    </location>
</feature>
<keyword evidence="5" id="KW-0539">Nucleus</keyword>
<dbReference type="GO" id="GO:0006270">
    <property type="term" value="P:DNA replication initiation"/>
    <property type="evidence" value="ECO:0007669"/>
    <property type="project" value="TreeGrafter"/>
</dbReference>
<evidence type="ECO:0000313" key="10">
    <source>
        <dbReference type="Proteomes" id="UP000245771"/>
    </source>
</evidence>
<keyword evidence="3" id="KW-0235">DNA replication</keyword>
<dbReference type="FunCoup" id="A0A316VE07">
    <property type="interactions" value="331"/>
</dbReference>
<dbReference type="InterPro" id="IPR045667">
    <property type="entry name" value="ORC3_N"/>
</dbReference>
<dbReference type="GO" id="GO:0005664">
    <property type="term" value="C:nuclear origin of replication recognition complex"/>
    <property type="evidence" value="ECO:0007669"/>
    <property type="project" value="InterPro"/>
</dbReference>
<proteinExistence type="inferred from homology"/>
<dbReference type="EMBL" id="KZ819603">
    <property type="protein sequence ID" value="PWN35786.1"/>
    <property type="molecule type" value="Genomic_DNA"/>
</dbReference>
<organism evidence="9 10">
    <name type="scientific">Meira miltonrushii</name>
    <dbReference type="NCBI Taxonomy" id="1280837"/>
    <lineage>
        <taxon>Eukaryota</taxon>
        <taxon>Fungi</taxon>
        <taxon>Dikarya</taxon>
        <taxon>Basidiomycota</taxon>
        <taxon>Ustilaginomycotina</taxon>
        <taxon>Exobasidiomycetes</taxon>
        <taxon>Exobasidiales</taxon>
        <taxon>Brachybasidiaceae</taxon>
        <taxon>Meira</taxon>
    </lineage>
</organism>
<dbReference type="PANTHER" id="PTHR12748:SF0">
    <property type="entry name" value="ORIGIN RECOGNITION COMPLEX SUBUNIT 3"/>
    <property type="match status" value="1"/>
</dbReference>
<dbReference type="Pfam" id="PF07034">
    <property type="entry name" value="ORC3_N"/>
    <property type="match status" value="1"/>
</dbReference>
<dbReference type="InterPro" id="IPR040855">
    <property type="entry name" value="ORC_WH_C"/>
</dbReference>
<evidence type="ECO:0000313" key="9">
    <source>
        <dbReference type="EMBL" id="PWN35786.1"/>
    </source>
</evidence>
<keyword evidence="4" id="KW-0238">DNA-binding</keyword>
<dbReference type="OrthoDB" id="10265211at2759"/>
<name>A0A316VE07_9BASI</name>
<accession>A0A316VE07</accession>
<dbReference type="GO" id="GO:0031261">
    <property type="term" value="C:DNA replication preinitiation complex"/>
    <property type="evidence" value="ECO:0007669"/>
    <property type="project" value="TreeGrafter"/>
</dbReference>
<dbReference type="GeneID" id="37023534"/>
<dbReference type="STRING" id="1280837.A0A316VE07"/>
<evidence type="ECO:0000256" key="6">
    <source>
        <dbReference type="SAM" id="MobiDB-lite"/>
    </source>
</evidence>
<dbReference type="InterPro" id="IPR020795">
    <property type="entry name" value="ORC3"/>
</dbReference>
<sequence length="738" mass="83584">MEQDSLVQSSFVIPCSTNNATKARKGKSRALEEESICSPLLAFETDERGARWRQIGYQKAVKGVRSAFDRVYSQFHQDLIEKLENILRMQDSGTQYHIPGPSRLTVACVSGAPLPERLSEKLLAAAHESSKDLSWVYLHPRECLDLATTLRIITARALSSRKDLEFDNLDFSDLLSIATPSANKHGKGIHIFIDNFAIFHHGVFNDLMQSLHSVTQMKGGPQFIIVLSSETGRLGLDDKLDPGVSPLLDVHVLDPVPATTFFEKVVEEILDEPMEADKLAVWPGDKVLEFARRRFYEEKANLGQIQTLFELYLHHHFTQQPLSALFETEQPLDRSAWKPAFFTRLRDMLLRSFDERKGEMQIKLPFPVSASNDLSKQEYLQEVLQNDYCLAKLATDVVSVMQRERAAFVAGARLAHLLRNVLRINKNDSTSNNHPKQDLLLEPRRSTFGGLLCALLSPQQAGTVLQEIRAALRMKYLSDFEAILEQIRAENIIQGTDQESTLQTIQNRLANTATAVEGENDEKQTGEDVLTNGNDGEAEKEARRLALVQKNLLREESNSALRRQICDQIVGMLRSLLNASSPFSQIGRYNSTGYLHSVLEPSPRINYLAALKNPDAYLTRTSNAIEMPDICRAYQTYEDAGRLINLADWFNAFQSSINDADKEEENNSDARKRKRLDTDGLNDLEAYQKDLASWDKKDIIRLRFALAVHEMGKMGFLKRTRRKPEHVLKLVYDLPLKD</sequence>
<comment type="similarity">
    <text evidence="2">Belongs to the ORC3 family.</text>
</comment>
<dbReference type="InParanoid" id="A0A316VE07"/>
<dbReference type="GO" id="GO:0003688">
    <property type="term" value="F:DNA replication origin binding"/>
    <property type="evidence" value="ECO:0007669"/>
    <property type="project" value="TreeGrafter"/>
</dbReference>
<evidence type="ECO:0000256" key="2">
    <source>
        <dbReference type="ARBA" id="ARBA00010977"/>
    </source>
</evidence>
<dbReference type="Pfam" id="PF18137">
    <property type="entry name" value="WHD_ORC"/>
    <property type="match status" value="1"/>
</dbReference>
<dbReference type="GO" id="GO:0005656">
    <property type="term" value="C:nuclear pre-replicative complex"/>
    <property type="evidence" value="ECO:0007669"/>
    <property type="project" value="TreeGrafter"/>
</dbReference>
<evidence type="ECO:0000256" key="4">
    <source>
        <dbReference type="ARBA" id="ARBA00023125"/>
    </source>
</evidence>
<evidence type="ECO:0000259" key="7">
    <source>
        <dbReference type="Pfam" id="PF07034"/>
    </source>
</evidence>
<protein>
    <submittedName>
        <fullName evidence="9">Uncharacterized protein</fullName>
    </submittedName>
</protein>
<gene>
    <name evidence="9" type="ORF">FA14DRAFT_189724</name>
</gene>
<evidence type="ECO:0000256" key="3">
    <source>
        <dbReference type="ARBA" id="ARBA00022705"/>
    </source>
</evidence>
<reference evidence="9 10" key="1">
    <citation type="journal article" date="2018" name="Mol. Biol. Evol.">
        <title>Broad Genomic Sampling Reveals a Smut Pathogenic Ancestry of the Fungal Clade Ustilaginomycotina.</title>
        <authorList>
            <person name="Kijpornyongpan T."/>
            <person name="Mondo S.J."/>
            <person name="Barry K."/>
            <person name="Sandor L."/>
            <person name="Lee J."/>
            <person name="Lipzen A."/>
            <person name="Pangilinan J."/>
            <person name="LaButti K."/>
            <person name="Hainaut M."/>
            <person name="Henrissat B."/>
            <person name="Grigoriev I.V."/>
            <person name="Spatafora J.W."/>
            <person name="Aime M.C."/>
        </authorList>
    </citation>
    <scope>NUCLEOTIDE SEQUENCE [LARGE SCALE GENOMIC DNA]</scope>
    <source>
        <strain evidence="9 10">MCA 3882</strain>
    </source>
</reference>
<dbReference type="Proteomes" id="UP000245771">
    <property type="component" value="Unassembled WGS sequence"/>
</dbReference>